<evidence type="ECO:0000313" key="1">
    <source>
        <dbReference type="EMBL" id="JAH32427.1"/>
    </source>
</evidence>
<protein>
    <submittedName>
        <fullName evidence="1">Uncharacterized protein</fullName>
    </submittedName>
</protein>
<dbReference type="AlphaFoldDB" id="A0A0E9RUE1"/>
<accession>A0A0E9RUE1</accession>
<dbReference type="EMBL" id="GBXM01076150">
    <property type="protein sequence ID" value="JAH32427.1"/>
    <property type="molecule type" value="Transcribed_RNA"/>
</dbReference>
<organism evidence="1">
    <name type="scientific">Anguilla anguilla</name>
    <name type="common">European freshwater eel</name>
    <name type="synonym">Muraena anguilla</name>
    <dbReference type="NCBI Taxonomy" id="7936"/>
    <lineage>
        <taxon>Eukaryota</taxon>
        <taxon>Metazoa</taxon>
        <taxon>Chordata</taxon>
        <taxon>Craniata</taxon>
        <taxon>Vertebrata</taxon>
        <taxon>Euteleostomi</taxon>
        <taxon>Actinopterygii</taxon>
        <taxon>Neopterygii</taxon>
        <taxon>Teleostei</taxon>
        <taxon>Anguilliformes</taxon>
        <taxon>Anguillidae</taxon>
        <taxon>Anguilla</taxon>
    </lineage>
</organism>
<reference evidence="1" key="1">
    <citation type="submission" date="2014-11" db="EMBL/GenBank/DDBJ databases">
        <authorList>
            <person name="Amaro Gonzalez C."/>
        </authorList>
    </citation>
    <scope>NUCLEOTIDE SEQUENCE</scope>
</reference>
<name>A0A0E9RUE1_ANGAN</name>
<sequence>MVICAHLLSSRSWILKHIFYKSGYKKLSLFLLARFSKWQTVLQLT</sequence>
<reference evidence="1" key="2">
    <citation type="journal article" date="2015" name="Fish Shellfish Immunol.">
        <title>Early steps in the European eel (Anguilla anguilla)-Vibrio vulnificus interaction in the gills: Role of the RtxA13 toxin.</title>
        <authorList>
            <person name="Callol A."/>
            <person name="Pajuelo D."/>
            <person name="Ebbesson L."/>
            <person name="Teles M."/>
            <person name="MacKenzie S."/>
            <person name="Amaro C."/>
        </authorList>
    </citation>
    <scope>NUCLEOTIDE SEQUENCE</scope>
</reference>
<proteinExistence type="predicted"/>